<dbReference type="EMBL" id="FOAS01000008">
    <property type="protein sequence ID" value="SEL14573.1"/>
    <property type="molecule type" value="Genomic_DNA"/>
</dbReference>
<feature type="domain" description="Adaptor protein ClpS core" evidence="3">
    <location>
        <begin position="40"/>
        <end position="119"/>
    </location>
</feature>
<dbReference type="InterPro" id="IPR022935">
    <property type="entry name" value="ClpS"/>
</dbReference>
<dbReference type="HAMAP" id="MF_00302">
    <property type="entry name" value="ClpS"/>
    <property type="match status" value="1"/>
</dbReference>
<sequence length="124" mass="14345">MQSLENQRQRIQLSNNPDDPQHDVHDDWGLAVEESKPELKPPAMYKVIMMNDDYTPMDFVVEVLEQFFAKTREQATQIMLTVHTKGQAVCGIFSRDVAETKAMQVNQYARESHHPLLCEIEKDV</sequence>
<protein>
    <recommendedName>
        <fullName evidence="1">ATP-dependent Clp protease adapter protein ClpS</fullName>
    </recommendedName>
</protein>
<dbReference type="NCBIfam" id="NF000670">
    <property type="entry name" value="PRK00033.1-3"/>
    <property type="match status" value="1"/>
</dbReference>
<dbReference type="Gene3D" id="3.30.1390.10">
    <property type="match status" value="1"/>
</dbReference>
<dbReference type="OrthoDB" id="9796121at2"/>
<dbReference type="GO" id="GO:0006508">
    <property type="term" value="P:proteolysis"/>
    <property type="evidence" value="ECO:0007669"/>
    <property type="project" value="UniProtKB-UniRule"/>
</dbReference>
<evidence type="ECO:0000256" key="2">
    <source>
        <dbReference type="SAM" id="MobiDB-lite"/>
    </source>
</evidence>
<keyword evidence="5" id="KW-1185">Reference proteome</keyword>
<dbReference type="InterPro" id="IPR003769">
    <property type="entry name" value="ClpS_core"/>
</dbReference>
<name>A0A1H7MTN6_9GAMM</name>
<reference evidence="4 5" key="1">
    <citation type="submission" date="2016-10" db="EMBL/GenBank/DDBJ databases">
        <authorList>
            <person name="de Groot N.N."/>
        </authorList>
    </citation>
    <scope>NUCLEOTIDE SEQUENCE [LARGE SCALE GENOMIC DNA]</scope>
    <source>
        <strain evidence="4 5">JCM 19513</strain>
    </source>
</reference>
<dbReference type="PANTHER" id="PTHR33473">
    <property type="entry name" value="ATP-DEPENDENT CLP PROTEASE ADAPTER PROTEIN CLPS1, CHLOROPLASTIC"/>
    <property type="match status" value="1"/>
</dbReference>
<gene>
    <name evidence="1" type="primary">clpS</name>
    <name evidence="4" type="ORF">SAMN05216214_108190</name>
</gene>
<keyword evidence="4" id="KW-0378">Hydrolase</keyword>
<dbReference type="SUPFAM" id="SSF54736">
    <property type="entry name" value="ClpS-like"/>
    <property type="match status" value="1"/>
</dbReference>
<evidence type="ECO:0000313" key="5">
    <source>
        <dbReference type="Proteomes" id="UP000185766"/>
    </source>
</evidence>
<dbReference type="GO" id="GO:0030163">
    <property type="term" value="P:protein catabolic process"/>
    <property type="evidence" value="ECO:0007669"/>
    <property type="project" value="InterPro"/>
</dbReference>
<dbReference type="Pfam" id="PF02617">
    <property type="entry name" value="ClpS"/>
    <property type="match status" value="1"/>
</dbReference>
<dbReference type="InterPro" id="IPR014719">
    <property type="entry name" value="Ribosomal_bL12_C/ClpS-like"/>
</dbReference>
<feature type="region of interest" description="Disordered" evidence="2">
    <location>
        <begin position="1"/>
        <end position="28"/>
    </location>
</feature>
<dbReference type="PANTHER" id="PTHR33473:SF19">
    <property type="entry name" value="ATP-DEPENDENT CLP PROTEASE ADAPTER PROTEIN CLPS"/>
    <property type="match status" value="1"/>
</dbReference>
<comment type="subunit">
    <text evidence="1">Binds to the N-terminal domain of the chaperone ClpA.</text>
</comment>
<feature type="compositionally biased region" description="Basic and acidic residues" evidence="2">
    <location>
        <begin position="19"/>
        <end position="28"/>
    </location>
</feature>
<evidence type="ECO:0000313" key="4">
    <source>
        <dbReference type="EMBL" id="SEL14573.1"/>
    </source>
</evidence>
<dbReference type="AlphaFoldDB" id="A0A1H7MTN6"/>
<feature type="compositionally biased region" description="Polar residues" evidence="2">
    <location>
        <begin position="1"/>
        <end position="18"/>
    </location>
</feature>
<dbReference type="FunFam" id="3.30.1390.10:FF:000002">
    <property type="entry name" value="ATP-dependent Clp protease adapter protein ClpS"/>
    <property type="match status" value="1"/>
</dbReference>
<evidence type="ECO:0000256" key="1">
    <source>
        <dbReference type="HAMAP-Rule" id="MF_00302"/>
    </source>
</evidence>
<evidence type="ECO:0000259" key="3">
    <source>
        <dbReference type="Pfam" id="PF02617"/>
    </source>
</evidence>
<dbReference type="GO" id="GO:0008233">
    <property type="term" value="F:peptidase activity"/>
    <property type="evidence" value="ECO:0007669"/>
    <property type="project" value="UniProtKB-KW"/>
</dbReference>
<comment type="similarity">
    <text evidence="1">Belongs to the ClpS family.</text>
</comment>
<proteinExistence type="inferred from homology"/>
<accession>A0A1H7MTN6</accession>
<comment type="function">
    <text evidence="1">Involved in the modulation of the specificity of the ClpAP-mediated ATP-dependent protein degradation.</text>
</comment>
<dbReference type="NCBIfam" id="NF000672">
    <property type="entry name" value="PRK00033.1-5"/>
    <property type="match status" value="1"/>
</dbReference>
<dbReference type="Proteomes" id="UP000185766">
    <property type="component" value="Unassembled WGS sequence"/>
</dbReference>
<dbReference type="RefSeq" id="WP_071872681.1">
    <property type="nucleotide sequence ID" value="NZ_FOAS01000008.1"/>
</dbReference>
<keyword evidence="4" id="KW-0645">Protease</keyword>
<organism evidence="4 5">
    <name type="scientific">Atopomonas hussainii</name>
    <dbReference type="NCBI Taxonomy" id="1429083"/>
    <lineage>
        <taxon>Bacteria</taxon>
        <taxon>Pseudomonadati</taxon>
        <taxon>Pseudomonadota</taxon>
        <taxon>Gammaproteobacteria</taxon>
        <taxon>Pseudomonadales</taxon>
        <taxon>Pseudomonadaceae</taxon>
        <taxon>Atopomonas</taxon>
    </lineage>
</organism>
<dbReference type="NCBIfam" id="NF000669">
    <property type="entry name" value="PRK00033.1-2"/>
    <property type="match status" value="1"/>
</dbReference>
<dbReference type="STRING" id="1429083.GCA_001885685_00096"/>